<protein>
    <submittedName>
        <fullName evidence="1">Uncharacterized protein</fullName>
    </submittedName>
</protein>
<reference evidence="1 2" key="1">
    <citation type="submission" date="2017-07" db="EMBL/GenBank/DDBJ databases">
        <title>Phylogenetic study on the rhizospheric bacterium Ochrobactrum sp. A44.</title>
        <authorList>
            <person name="Krzyzanowska D.M."/>
            <person name="Ossowicki A."/>
            <person name="Rajewska M."/>
            <person name="Maciag T."/>
            <person name="Kaczynski Z."/>
            <person name="Czerwicka M."/>
            <person name="Jafra S."/>
        </authorList>
    </citation>
    <scope>NUCLEOTIDE SEQUENCE [LARGE SCALE GENOMIC DNA]</scope>
    <source>
        <strain evidence="1 2">DSM 7216</strain>
    </source>
</reference>
<accession>A0A256FF28</accession>
<dbReference type="AlphaFoldDB" id="A0A256FF28"/>
<dbReference type="Proteomes" id="UP000215590">
    <property type="component" value="Unassembled WGS sequence"/>
</dbReference>
<gene>
    <name evidence="1" type="ORF">CEV31_3525</name>
</gene>
<dbReference type="EMBL" id="NNRJ01000054">
    <property type="protein sequence ID" value="OYR13031.1"/>
    <property type="molecule type" value="Genomic_DNA"/>
</dbReference>
<evidence type="ECO:0000313" key="2">
    <source>
        <dbReference type="Proteomes" id="UP000215590"/>
    </source>
</evidence>
<comment type="caution">
    <text evidence="1">The sequence shown here is derived from an EMBL/GenBank/DDBJ whole genome shotgun (WGS) entry which is preliminary data.</text>
</comment>
<proteinExistence type="predicted"/>
<sequence>MLERPSIDLEVLGAVNILTNSSFALFDTHAMFVDEYDSEYPISLKQLNDAKRTGIFIHPDTGEDVPNFADRIFPIFSASARLHAEITKQ</sequence>
<keyword evidence="2" id="KW-1185">Reference proteome</keyword>
<organism evidence="1 2">
    <name type="scientific">Brucella thiophenivorans</name>
    <dbReference type="NCBI Taxonomy" id="571255"/>
    <lineage>
        <taxon>Bacteria</taxon>
        <taxon>Pseudomonadati</taxon>
        <taxon>Pseudomonadota</taxon>
        <taxon>Alphaproteobacteria</taxon>
        <taxon>Hyphomicrobiales</taxon>
        <taxon>Brucellaceae</taxon>
        <taxon>Brucella/Ochrobactrum group</taxon>
        <taxon>Brucella</taxon>
    </lineage>
</organism>
<name>A0A256FF28_9HYPH</name>
<evidence type="ECO:0000313" key="1">
    <source>
        <dbReference type="EMBL" id="OYR13031.1"/>
    </source>
</evidence>